<dbReference type="InterPro" id="IPR027574">
    <property type="entry name" value="Thiaminase_II"/>
</dbReference>
<keyword evidence="7 9" id="KW-0784">Thiamine biosynthesis</keyword>
<feature type="domain" description="Thiaminase-2/PQQC" evidence="10">
    <location>
        <begin position="11"/>
        <end position="212"/>
    </location>
</feature>
<sequence length="220" mass="24636">MTMVNRLKDSATDQWQQLIHHPFVAGIGEGTVSHRQFGYFLTQDALYLGDFLSTLAVAASRAPRREWTETLLRHAENVTTVETALHASLLPAFGVSAADLGRAVPGLATIAYTDHLVRTAWSRTWPATMAAVLPCYLSYQEIGIHLKAHYHSPDPLYQQWIETYAGDEYGQAVEELLAIVNAMAVDEADWPQVQNVFERSVGYEYLFWSQAATEGHLIDR</sequence>
<proteinExistence type="inferred from homology"/>
<dbReference type="Proteomes" id="UP000325292">
    <property type="component" value="Chromosome"/>
</dbReference>
<keyword evidence="12" id="KW-1185">Reference proteome</keyword>
<comment type="similarity">
    <text evidence="3 9">Belongs to the TenA family.</text>
</comment>
<dbReference type="InterPro" id="IPR050967">
    <property type="entry name" value="Thiamine_Salvage_TenA"/>
</dbReference>
<dbReference type="EC" id="3.5.99.2" evidence="5 9"/>
<evidence type="ECO:0000256" key="2">
    <source>
        <dbReference type="ARBA" id="ARBA00004948"/>
    </source>
</evidence>
<comment type="pathway">
    <text evidence="2 9">Cofactor biosynthesis; thiamine diphosphate biosynthesis.</text>
</comment>
<accession>A0ABM6RRW9</accession>
<protein>
    <recommendedName>
        <fullName evidence="6 9">Aminopyrimidine aminohydrolase</fullName>
        <ecNumber evidence="5 9">3.5.99.2</ecNumber>
    </recommendedName>
</protein>
<dbReference type="PANTHER" id="PTHR43198">
    <property type="entry name" value="BIFUNCTIONAL TH2 PROTEIN"/>
    <property type="match status" value="1"/>
</dbReference>
<comment type="catalytic activity">
    <reaction evidence="8 9">
        <text>thiamine + H2O = 5-(2-hydroxyethyl)-4-methylthiazole + 4-amino-5-hydroxymethyl-2-methylpyrimidine + H(+)</text>
        <dbReference type="Rhea" id="RHEA:17509"/>
        <dbReference type="ChEBI" id="CHEBI:15377"/>
        <dbReference type="ChEBI" id="CHEBI:15378"/>
        <dbReference type="ChEBI" id="CHEBI:16892"/>
        <dbReference type="ChEBI" id="CHEBI:17957"/>
        <dbReference type="ChEBI" id="CHEBI:18385"/>
        <dbReference type="EC" id="3.5.99.2"/>
    </reaction>
</comment>
<evidence type="ECO:0000259" key="10">
    <source>
        <dbReference type="Pfam" id="PF03070"/>
    </source>
</evidence>
<reference evidence="11 12" key="1">
    <citation type="journal article" date="2019" name="Sci. Rep.">
        <title>Sulfobacillus thermotolerans: new insights into resistance and metabolic capacities of acidophilic chemolithotrophs.</title>
        <authorList>
            <person name="Panyushkina A.E."/>
            <person name="Babenko V.V."/>
            <person name="Nikitina A.S."/>
            <person name="Selezneva O.V."/>
            <person name="Tsaplina I.A."/>
            <person name="Letarova M.A."/>
            <person name="Kostryukova E.S."/>
            <person name="Letarov A.V."/>
        </authorList>
    </citation>
    <scope>NUCLEOTIDE SEQUENCE [LARGE SCALE GENOMIC DNA]</scope>
    <source>
        <strain evidence="11 12">Kr1</strain>
    </source>
</reference>
<dbReference type="Gene3D" id="1.20.910.10">
    <property type="entry name" value="Heme oxygenase-like"/>
    <property type="match status" value="1"/>
</dbReference>
<name>A0ABM6RRW9_9FIRM</name>
<dbReference type="EMBL" id="CP019454">
    <property type="protein sequence ID" value="AUW94206.1"/>
    <property type="molecule type" value="Genomic_DNA"/>
</dbReference>
<evidence type="ECO:0000313" key="12">
    <source>
        <dbReference type="Proteomes" id="UP000325292"/>
    </source>
</evidence>
<evidence type="ECO:0000256" key="9">
    <source>
        <dbReference type="RuleBase" id="RU363093"/>
    </source>
</evidence>
<dbReference type="CDD" id="cd16099">
    <property type="entry name" value="TenA_PqqC-like"/>
    <property type="match status" value="1"/>
</dbReference>
<dbReference type="InterPro" id="IPR004305">
    <property type="entry name" value="Thiaminase-2/PQQC"/>
</dbReference>
<keyword evidence="9" id="KW-0378">Hydrolase</keyword>
<dbReference type="Pfam" id="PF03070">
    <property type="entry name" value="TENA_THI-4"/>
    <property type="match status" value="1"/>
</dbReference>
<dbReference type="NCBIfam" id="TIGR04306">
    <property type="entry name" value="salvage_TenA"/>
    <property type="match status" value="1"/>
</dbReference>
<comment type="catalytic activity">
    <reaction evidence="1 9">
        <text>4-amino-5-aminomethyl-2-methylpyrimidine + H2O = 4-amino-5-hydroxymethyl-2-methylpyrimidine + NH4(+)</text>
        <dbReference type="Rhea" id="RHEA:31799"/>
        <dbReference type="ChEBI" id="CHEBI:15377"/>
        <dbReference type="ChEBI" id="CHEBI:16892"/>
        <dbReference type="ChEBI" id="CHEBI:28938"/>
        <dbReference type="ChEBI" id="CHEBI:63416"/>
        <dbReference type="EC" id="3.5.99.2"/>
    </reaction>
</comment>
<evidence type="ECO:0000313" key="11">
    <source>
        <dbReference type="EMBL" id="AUW94206.1"/>
    </source>
</evidence>
<dbReference type="InterPro" id="IPR016084">
    <property type="entry name" value="Haem_Oase-like_multi-hlx"/>
</dbReference>
<evidence type="ECO:0000256" key="4">
    <source>
        <dbReference type="ARBA" id="ARBA00011881"/>
    </source>
</evidence>
<evidence type="ECO:0000256" key="1">
    <source>
        <dbReference type="ARBA" id="ARBA00001881"/>
    </source>
</evidence>
<comment type="function">
    <text evidence="9">Catalyzes an amino-pyrimidine hydrolysis reaction at the C5' of the pyrimidine moiety of thiamine compounds, a reaction that is part of a thiamine salvage pathway.</text>
</comment>
<dbReference type="SUPFAM" id="SSF48613">
    <property type="entry name" value="Heme oxygenase-like"/>
    <property type="match status" value="1"/>
</dbReference>
<organism evidence="11 12">
    <name type="scientific">Sulfobacillus thermotolerans</name>
    <dbReference type="NCBI Taxonomy" id="338644"/>
    <lineage>
        <taxon>Bacteria</taxon>
        <taxon>Bacillati</taxon>
        <taxon>Bacillota</taxon>
        <taxon>Clostridia</taxon>
        <taxon>Eubacteriales</taxon>
        <taxon>Clostridiales Family XVII. Incertae Sedis</taxon>
        <taxon>Sulfobacillus</taxon>
    </lineage>
</organism>
<evidence type="ECO:0000256" key="5">
    <source>
        <dbReference type="ARBA" id="ARBA00012684"/>
    </source>
</evidence>
<comment type="subunit">
    <text evidence="4">Homotetramer.</text>
</comment>
<evidence type="ECO:0000256" key="3">
    <source>
        <dbReference type="ARBA" id="ARBA00010264"/>
    </source>
</evidence>
<evidence type="ECO:0000256" key="8">
    <source>
        <dbReference type="ARBA" id="ARBA00048337"/>
    </source>
</evidence>
<dbReference type="PANTHER" id="PTHR43198:SF2">
    <property type="entry name" value="SI:CH1073-67J19.1-RELATED"/>
    <property type="match status" value="1"/>
</dbReference>
<evidence type="ECO:0000256" key="7">
    <source>
        <dbReference type="ARBA" id="ARBA00022977"/>
    </source>
</evidence>
<gene>
    <name evidence="11" type="ORF">BXT84_09810</name>
</gene>
<evidence type="ECO:0000256" key="6">
    <source>
        <dbReference type="ARBA" id="ARBA00013647"/>
    </source>
</evidence>